<dbReference type="SUPFAM" id="SSF57535">
    <property type="entry name" value="Complement control module/SCR domain"/>
    <property type="match status" value="1"/>
</dbReference>
<feature type="domain" description="Sushi" evidence="5">
    <location>
        <begin position="897"/>
        <end position="957"/>
    </location>
</feature>
<sequence>MFKHLRSPLCCLAAVERKDMEAYSHPFRKVIIMGKYISNETNYTIQTQRGETEIETRKYTGTAASILCKLAAHVTTRYLALSDTHSRITSPTDILVNAQGDPILPYVAASSWSCAAFQGCTSELDEAESFYGVRLDYHHDTFETVYYTDLYQQHCEDRALVLRSLPKYSQCGFVHPPTADGYIAWMLSRTGSAFDYVPKAKQQVGFRAWNVLAAAHPVDPRRCSVYRQEDFLVAEGNISSCSLIIEDPTGCVDNVGCTWKPMFGSGKCIETPQVPYTLMTPQLITTTTTTVSATTFTSTTSSTFTVLPGQCRPPTADSAVDLSDCQGKEVGQTCQASCLPSFDGSPTTLTCSEEPSGNAFVGAMPVCQTTTQTMTSTSTKTELVICSGGLPSGRGVITSDCVDKANGQTCQATCDTGFQGGPAEYYCEPSTGLFEGPSLACLLPSCSTSSLPTGFDASDCDNTEVGSICFLRCPAGYLAAQSVYSCGIDQNFTGTPPVCERIQCSVSSIPFDIGANTTACLGTVAGDSCEVTCMYGYEGSPANQSCGADGMFTGSATSCTRKACPIPSDMVGDLSFSTDCAGVKHGDLCMGTCNEGYSGSPKQMDCDNGILLGEKPNCTALICSLEGVSIGVGVTAEACVGTTTGRSCDLGCTRGYEGVGSANMSCQTDGSFARSTFSCAPTKCLSLSSISPFSEPQFADSCVNQTYGDICTTFCATGWDIQGNATVMVCDATPETSARYAEFVGLIPAENSTGPVCMSKMCVTGVPSRRGIEHDCVGKTTLQTCSVTAAFGFTMTATPLTCGVDGGFRGNVPEVAEATCAAPDFGEGVGSTCGNLKIGAECYAYCLTNYTGDPQPYRCVANDTTATIQVEAQGSNISCVADGGRRLAEERMLAASCGQAAVDAFGLNSIEFLHSCDSLVHDDVCISHCSRGYELSGAAALTVCDNGALVGSALPTCVALPCTYNVPSAVGLEHNCTNVTTGGTCQAGCTAPGFEYASGNSASEFKCEATSEFNGTLPSCQRVTCTDLTMGPKFAHNCAGMVFQDTCGVSCAKGWTLVGWGSQFECMADGTIAGAAPDCVGNPCANTIPTDAAFSGEDCDGMTTDMQCNVTCKPGSTPNSAIMTCDASGSLIGTLPICKPAECPANPMLQDPSIAHNCQGIFFGRSCSVFCAPGYELRNGGAGEVWQCDLGGSGLSLTGVLPVCEQITCPSIGASDILVDNCSTMVAGESCEQTCKKGYLPASGNTTSTRYNCDLQGQVSSDGSSLQCDRIECNSNIVIPNVDHTCANVLSDRSCFAFCSQGYRMQQSQVPQWSCASAESGLNPVSNVPMIDGYTLRGEVPVCTAIPCLYNVPFGIEYTDDCTGTATAATCTVSCAAGYYPGMETWTCLPDGTFNGTYPVCLEITSTATSTSVTTTLSTTTSSMSSTTSVTSTSSTTTFWNGTVLLTGSFDLTPLREEDFVGRRLETAEVRAGFLGASLVEEGLTNALAYLLNVEPAAVKVNLTIAVDNETEAELVRCYYDADRAFPTQEEADNFTEWLASELNGTSTGEDEGSLIVLRHFSRNKRHRQAQARLHLVQARIYTQAVLTRFTAKSEVTQCSCSTAIMFRYWSTSFFSNMPRPSNRGTQEQAPQTRLRQHNLCGGFITIGRLH</sequence>
<reference evidence="6" key="1">
    <citation type="submission" date="2021-02" db="EMBL/GenBank/DDBJ databases">
        <authorList>
            <person name="Dougan E. K."/>
            <person name="Rhodes N."/>
            <person name="Thang M."/>
            <person name="Chan C."/>
        </authorList>
    </citation>
    <scope>NUCLEOTIDE SEQUENCE</scope>
</reference>
<comment type="caution">
    <text evidence="6">The sequence shown here is derived from an EMBL/GenBank/DDBJ whole genome shotgun (WGS) entry which is preliminary data.</text>
</comment>
<dbReference type="EMBL" id="CAJNDS010002237">
    <property type="protein sequence ID" value="CAE7388098.1"/>
    <property type="molecule type" value="Genomic_DNA"/>
</dbReference>
<feature type="domain" description="Sushi" evidence="5">
    <location>
        <begin position="1025"/>
        <end position="1079"/>
    </location>
</feature>
<evidence type="ECO:0000259" key="5">
    <source>
        <dbReference type="SMART" id="SM00032"/>
    </source>
</evidence>
<keyword evidence="7" id="KW-1185">Reference proteome</keyword>
<protein>
    <submittedName>
        <fullName evidence="6">SELP protein</fullName>
    </submittedName>
</protein>
<accession>A0A812QGG3</accession>
<evidence type="ECO:0000313" key="7">
    <source>
        <dbReference type="Proteomes" id="UP000604046"/>
    </source>
</evidence>
<evidence type="ECO:0000256" key="2">
    <source>
        <dbReference type="ARBA" id="ARBA00022737"/>
    </source>
</evidence>
<name>A0A812QGG3_9DINO</name>
<organism evidence="6 7">
    <name type="scientific">Symbiodinium natans</name>
    <dbReference type="NCBI Taxonomy" id="878477"/>
    <lineage>
        <taxon>Eukaryota</taxon>
        <taxon>Sar</taxon>
        <taxon>Alveolata</taxon>
        <taxon>Dinophyceae</taxon>
        <taxon>Suessiales</taxon>
        <taxon>Symbiodiniaceae</taxon>
        <taxon>Symbiodinium</taxon>
    </lineage>
</organism>
<evidence type="ECO:0000256" key="3">
    <source>
        <dbReference type="ARBA" id="ARBA00023157"/>
    </source>
</evidence>
<feature type="domain" description="Sushi" evidence="5">
    <location>
        <begin position="1143"/>
        <end position="1204"/>
    </location>
</feature>
<dbReference type="SMART" id="SM00032">
    <property type="entry name" value="CCP"/>
    <property type="match status" value="8"/>
</dbReference>
<dbReference type="InterPro" id="IPR035976">
    <property type="entry name" value="Sushi/SCR/CCP_sf"/>
</dbReference>
<dbReference type="OrthoDB" id="5804959at2759"/>
<dbReference type="Proteomes" id="UP000604046">
    <property type="component" value="Unassembled WGS sequence"/>
</dbReference>
<feature type="domain" description="Sushi" evidence="5">
    <location>
        <begin position="311"/>
        <end position="367"/>
    </location>
</feature>
<evidence type="ECO:0000313" key="6">
    <source>
        <dbReference type="EMBL" id="CAE7388098.1"/>
    </source>
</evidence>
<feature type="domain" description="Sushi" evidence="5">
    <location>
        <begin position="564"/>
        <end position="618"/>
    </location>
</feature>
<dbReference type="InterPro" id="IPR050350">
    <property type="entry name" value="Compl-Cell_Adhes-Reg"/>
</dbReference>
<keyword evidence="4" id="KW-0325">Glycoprotein</keyword>
<keyword evidence="1" id="KW-0768">Sushi</keyword>
<feature type="domain" description="Sushi" evidence="5">
    <location>
        <begin position="446"/>
        <end position="499"/>
    </location>
</feature>
<gene>
    <name evidence="6" type="primary">SELP</name>
    <name evidence="6" type="ORF">SNAT2548_LOCUS21163</name>
</gene>
<feature type="domain" description="Sushi" evidence="5">
    <location>
        <begin position="1084"/>
        <end position="1138"/>
    </location>
</feature>
<keyword evidence="2" id="KW-0677">Repeat</keyword>
<proteinExistence type="predicted"/>
<dbReference type="PANTHER" id="PTHR19325">
    <property type="entry name" value="COMPLEMENT COMPONENT-RELATED SUSHI DOMAIN-CONTAINING"/>
    <property type="match status" value="1"/>
</dbReference>
<evidence type="ECO:0000256" key="4">
    <source>
        <dbReference type="ARBA" id="ARBA00023180"/>
    </source>
</evidence>
<feature type="domain" description="Sushi" evidence="5">
    <location>
        <begin position="504"/>
        <end position="559"/>
    </location>
</feature>
<dbReference type="PANTHER" id="PTHR19325:SF560">
    <property type="entry name" value="SUSHI, VON WILLEBRAND FACTOR TYPE A, EGF AND PENTRAXIN DOMAIN-CONTAINING PROTEIN 1"/>
    <property type="match status" value="1"/>
</dbReference>
<dbReference type="InterPro" id="IPR000436">
    <property type="entry name" value="Sushi_SCR_CCP_dom"/>
</dbReference>
<evidence type="ECO:0000256" key="1">
    <source>
        <dbReference type="ARBA" id="ARBA00022659"/>
    </source>
</evidence>
<keyword evidence="3" id="KW-1015">Disulfide bond</keyword>